<sequence>MLYKLFTKIILLSMLKTFDEAQSVKQPGSRKRLCRMNNIQVASRVIEVCRDYRILLVIIFVGYETPATASKHFASNATGQLDVLGHDRHAFRMDSAEIGILERSDQVGLGRHLQNHYRRRLETSANFEISYNLLHKTFEWQLADQQLG</sequence>
<keyword evidence="1" id="KW-0732">Signal</keyword>
<feature type="chain" id="PRO_5041963205" evidence="1">
    <location>
        <begin position="22"/>
        <end position="148"/>
    </location>
</feature>
<gene>
    <name evidence="2" type="ORF">KIN20_014132</name>
</gene>
<proteinExistence type="predicted"/>
<evidence type="ECO:0000313" key="2">
    <source>
        <dbReference type="EMBL" id="KAJ1356420.1"/>
    </source>
</evidence>
<dbReference type="EMBL" id="JAHQIW010002797">
    <property type="protein sequence ID" value="KAJ1356420.1"/>
    <property type="molecule type" value="Genomic_DNA"/>
</dbReference>
<organism evidence="2 3">
    <name type="scientific">Parelaphostrongylus tenuis</name>
    <name type="common">Meningeal worm</name>
    <dbReference type="NCBI Taxonomy" id="148309"/>
    <lineage>
        <taxon>Eukaryota</taxon>
        <taxon>Metazoa</taxon>
        <taxon>Ecdysozoa</taxon>
        <taxon>Nematoda</taxon>
        <taxon>Chromadorea</taxon>
        <taxon>Rhabditida</taxon>
        <taxon>Rhabditina</taxon>
        <taxon>Rhabditomorpha</taxon>
        <taxon>Strongyloidea</taxon>
        <taxon>Metastrongylidae</taxon>
        <taxon>Parelaphostrongylus</taxon>
    </lineage>
</organism>
<protein>
    <submittedName>
        <fullName evidence="2">Uncharacterized protein</fullName>
    </submittedName>
</protein>
<accession>A0AAD5MEI8</accession>
<reference evidence="2" key="1">
    <citation type="submission" date="2021-06" db="EMBL/GenBank/DDBJ databases">
        <title>Parelaphostrongylus tenuis whole genome reference sequence.</title>
        <authorList>
            <person name="Garwood T.J."/>
            <person name="Larsen P.A."/>
            <person name="Fountain-Jones N.M."/>
            <person name="Garbe J.R."/>
            <person name="Macchietto M.G."/>
            <person name="Kania S.A."/>
            <person name="Gerhold R.W."/>
            <person name="Richards J.E."/>
            <person name="Wolf T.M."/>
        </authorList>
    </citation>
    <scope>NUCLEOTIDE SEQUENCE</scope>
    <source>
        <strain evidence="2">MNPRO001-30</strain>
        <tissue evidence="2">Meninges</tissue>
    </source>
</reference>
<feature type="signal peptide" evidence="1">
    <location>
        <begin position="1"/>
        <end position="21"/>
    </location>
</feature>
<dbReference type="Proteomes" id="UP001196413">
    <property type="component" value="Unassembled WGS sequence"/>
</dbReference>
<evidence type="ECO:0000256" key="1">
    <source>
        <dbReference type="SAM" id="SignalP"/>
    </source>
</evidence>
<keyword evidence="3" id="KW-1185">Reference proteome</keyword>
<evidence type="ECO:0000313" key="3">
    <source>
        <dbReference type="Proteomes" id="UP001196413"/>
    </source>
</evidence>
<name>A0AAD5MEI8_PARTN</name>
<comment type="caution">
    <text evidence="2">The sequence shown here is derived from an EMBL/GenBank/DDBJ whole genome shotgun (WGS) entry which is preliminary data.</text>
</comment>
<dbReference type="AlphaFoldDB" id="A0AAD5MEI8"/>